<evidence type="ECO:0000256" key="4">
    <source>
        <dbReference type="ARBA" id="ARBA00022989"/>
    </source>
</evidence>
<keyword evidence="2 6" id="KW-0813">Transport</keyword>
<dbReference type="InterPro" id="IPR051204">
    <property type="entry name" value="ABC_transp_perm/SBD"/>
</dbReference>
<dbReference type="KEGG" id="sna:Snas_1034"/>
<keyword evidence="3 6" id="KW-0812">Transmembrane</keyword>
<feature type="transmembrane region" description="Helical" evidence="6">
    <location>
        <begin position="193"/>
        <end position="215"/>
    </location>
</feature>
<dbReference type="RefSeq" id="WP_013016315.1">
    <property type="nucleotide sequence ID" value="NC_013947.1"/>
</dbReference>
<gene>
    <name evidence="8" type="ordered locus">Snas_1034</name>
</gene>
<evidence type="ECO:0000256" key="6">
    <source>
        <dbReference type="RuleBase" id="RU363032"/>
    </source>
</evidence>
<dbReference type="InterPro" id="IPR000515">
    <property type="entry name" value="MetI-like"/>
</dbReference>
<dbReference type="InterPro" id="IPR035906">
    <property type="entry name" value="MetI-like_sf"/>
</dbReference>
<dbReference type="OrthoDB" id="3233284at2"/>
<feature type="transmembrane region" description="Helical" evidence="6">
    <location>
        <begin position="156"/>
        <end position="181"/>
    </location>
</feature>
<dbReference type="PROSITE" id="PS50928">
    <property type="entry name" value="ABC_TM1"/>
    <property type="match status" value="1"/>
</dbReference>
<evidence type="ECO:0000256" key="2">
    <source>
        <dbReference type="ARBA" id="ARBA00022448"/>
    </source>
</evidence>
<dbReference type="CDD" id="cd06261">
    <property type="entry name" value="TM_PBP2"/>
    <property type="match status" value="1"/>
</dbReference>
<dbReference type="Proteomes" id="UP000000844">
    <property type="component" value="Chromosome"/>
</dbReference>
<evidence type="ECO:0000313" key="9">
    <source>
        <dbReference type="Proteomes" id="UP000000844"/>
    </source>
</evidence>
<dbReference type="PANTHER" id="PTHR30177:SF4">
    <property type="entry name" value="OSMOPROTECTANT IMPORT PERMEASE PROTEIN OSMW"/>
    <property type="match status" value="1"/>
</dbReference>
<keyword evidence="9" id="KW-1185">Reference proteome</keyword>
<keyword evidence="5 6" id="KW-0472">Membrane</keyword>
<evidence type="ECO:0000256" key="5">
    <source>
        <dbReference type="ARBA" id="ARBA00023136"/>
    </source>
</evidence>
<keyword evidence="4 6" id="KW-1133">Transmembrane helix</keyword>
<dbReference type="AlphaFoldDB" id="D3QA32"/>
<dbReference type="Pfam" id="PF00528">
    <property type="entry name" value="BPD_transp_1"/>
    <property type="match status" value="1"/>
</dbReference>
<dbReference type="PANTHER" id="PTHR30177">
    <property type="entry name" value="GLYCINE BETAINE/L-PROLINE TRANSPORT SYSTEM PERMEASE PROTEIN PROW"/>
    <property type="match status" value="1"/>
</dbReference>
<proteinExistence type="inferred from homology"/>
<dbReference type="HOGENOM" id="CLU_046113_7_2_11"/>
<evidence type="ECO:0000256" key="1">
    <source>
        <dbReference type="ARBA" id="ARBA00004141"/>
    </source>
</evidence>
<evidence type="ECO:0000259" key="7">
    <source>
        <dbReference type="PROSITE" id="PS50928"/>
    </source>
</evidence>
<comment type="subcellular location">
    <subcellularLocation>
        <location evidence="6">Cell membrane</location>
        <topology evidence="6">Multi-pass membrane protein</topology>
    </subcellularLocation>
    <subcellularLocation>
        <location evidence="1">Membrane</location>
        <topology evidence="1">Multi-pass membrane protein</topology>
    </subcellularLocation>
</comment>
<reference evidence="8 9" key="1">
    <citation type="journal article" date="2009" name="Stand. Genomic Sci.">
        <title>Complete genome sequence of Stackebrandtia nassauensis type strain (LLR-40K-21).</title>
        <authorList>
            <person name="Munk C."/>
            <person name="Lapidus A."/>
            <person name="Copeland A."/>
            <person name="Jando M."/>
            <person name="Mayilraj S."/>
            <person name="Glavina Del Rio T."/>
            <person name="Nolan M."/>
            <person name="Chen F."/>
            <person name="Lucas S."/>
            <person name="Tice H."/>
            <person name="Cheng J.F."/>
            <person name="Han C."/>
            <person name="Detter J.C."/>
            <person name="Bruce D."/>
            <person name="Goodwin L."/>
            <person name="Chain P."/>
            <person name="Pitluck S."/>
            <person name="Goker M."/>
            <person name="Ovchinikova G."/>
            <person name="Pati A."/>
            <person name="Ivanova N."/>
            <person name="Mavromatis K."/>
            <person name="Chen A."/>
            <person name="Palaniappan K."/>
            <person name="Land M."/>
            <person name="Hauser L."/>
            <person name="Chang Y.J."/>
            <person name="Jeffries C.D."/>
            <person name="Bristow J."/>
            <person name="Eisen J.A."/>
            <person name="Markowitz V."/>
            <person name="Hugenholtz P."/>
            <person name="Kyrpides N.C."/>
            <person name="Klenk H.P."/>
        </authorList>
    </citation>
    <scope>NUCLEOTIDE SEQUENCE [LARGE SCALE GENOMIC DNA]</scope>
    <source>
        <strain evidence="9">DSM 44728 / CIP 108903 / NRRL B-16338 / NBRC 102104 / LLR-40K-21</strain>
    </source>
</reference>
<sequence>MSLSIGLDDPRNPWFSWSYIEDNAATLGSALLEHLELTVVSVVVAAVISIPLGILSARSRLAATVILSGSGVLYTIPSLAVFALLAPFLGQSLITVEVGLVMYAMLIIVRATLTGLRQVPPDVIDAAGGMGYSRVHLLTRVELPLAVPSIMTGLRIATVSTVAMVTIGAVVGHGGLGGLILTGFRNNLYKPQILTATILCIALALAFEVLLSLVTRLMTPWTRGRTS</sequence>
<dbReference type="Gene3D" id="1.10.3720.10">
    <property type="entry name" value="MetI-like"/>
    <property type="match status" value="1"/>
</dbReference>
<evidence type="ECO:0000313" key="8">
    <source>
        <dbReference type="EMBL" id="ADD40744.1"/>
    </source>
</evidence>
<dbReference type="GO" id="GO:0055085">
    <property type="term" value="P:transmembrane transport"/>
    <property type="evidence" value="ECO:0007669"/>
    <property type="project" value="InterPro"/>
</dbReference>
<feature type="transmembrane region" description="Helical" evidence="6">
    <location>
        <begin position="62"/>
        <end position="86"/>
    </location>
</feature>
<accession>D3QA32</accession>
<feature type="transmembrane region" description="Helical" evidence="6">
    <location>
        <begin position="92"/>
        <end position="109"/>
    </location>
</feature>
<dbReference type="GO" id="GO:0005886">
    <property type="term" value="C:plasma membrane"/>
    <property type="evidence" value="ECO:0007669"/>
    <property type="project" value="UniProtKB-SubCell"/>
</dbReference>
<feature type="transmembrane region" description="Helical" evidence="6">
    <location>
        <begin position="37"/>
        <end position="55"/>
    </location>
</feature>
<feature type="domain" description="ABC transmembrane type-1" evidence="7">
    <location>
        <begin position="31"/>
        <end position="211"/>
    </location>
</feature>
<dbReference type="EMBL" id="CP001778">
    <property type="protein sequence ID" value="ADD40744.1"/>
    <property type="molecule type" value="Genomic_DNA"/>
</dbReference>
<organism evidence="8 9">
    <name type="scientific">Stackebrandtia nassauensis (strain DSM 44728 / CIP 108903 / NRRL B-16338 / NBRC 102104 / LLR-40K-21)</name>
    <dbReference type="NCBI Taxonomy" id="446470"/>
    <lineage>
        <taxon>Bacteria</taxon>
        <taxon>Bacillati</taxon>
        <taxon>Actinomycetota</taxon>
        <taxon>Actinomycetes</taxon>
        <taxon>Glycomycetales</taxon>
        <taxon>Glycomycetaceae</taxon>
        <taxon>Stackebrandtia</taxon>
    </lineage>
</organism>
<dbReference type="GO" id="GO:0031460">
    <property type="term" value="P:glycine betaine transport"/>
    <property type="evidence" value="ECO:0007669"/>
    <property type="project" value="TreeGrafter"/>
</dbReference>
<dbReference type="SUPFAM" id="SSF161098">
    <property type="entry name" value="MetI-like"/>
    <property type="match status" value="1"/>
</dbReference>
<dbReference type="STRING" id="446470.Snas_1034"/>
<comment type="similarity">
    <text evidence="6">Belongs to the binding-protein-dependent transport system permease family.</text>
</comment>
<protein>
    <submittedName>
        <fullName evidence="8">Binding-protein-dependent transport systems inner membrane component</fullName>
    </submittedName>
</protein>
<evidence type="ECO:0000256" key="3">
    <source>
        <dbReference type="ARBA" id="ARBA00022692"/>
    </source>
</evidence>
<dbReference type="eggNOG" id="COG1174">
    <property type="taxonomic scope" value="Bacteria"/>
</dbReference>
<name>D3QA32_STANL</name>